<evidence type="ECO:0000313" key="17">
    <source>
        <dbReference type="Proteomes" id="UP000694569"/>
    </source>
</evidence>
<evidence type="ECO:0000259" key="15">
    <source>
        <dbReference type="Pfam" id="PF08167"/>
    </source>
</evidence>
<keyword evidence="10" id="KW-0539">Nucleus</keyword>
<feature type="coiled-coil region" evidence="12">
    <location>
        <begin position="996"/>
        <end position="1031"/>
    </location>
</feature>
<name>A0A8C5ML02_9ANUR</name>
<feature type="compositionally biased region" description="Pro residues" evidence="13">
    <location>
        <begin position="713"/>
        <end position="722"/>
    </location>
</feature>
<feature type="domain" description="Pre-rRNA-processing protein RIX1 N-terminal" evidence="15">
    <location>
        <begin position="23"/>
        <end position="197"/>
    </location>
</feature>
<feature type="compositionally biased region" description="Pro residues" evidence="13">
    <location>
        <begin position="746"/>
        <end position="774"/>
    </location>
</feature>
<evidence type="ECO:0000259" key="14">
    <source>
        <dbReference type="Pfam" id="PF08166"/>
    </source>
</evidence>
<comment type="subcellular location">
    <subcellularLocation>
        <location evidence="2">Cytoplasm</location>
    </subcellularLocation>
    <subcellularLocation>
        <location evidence="1">Nucleus</location>
    </subcellularLocation>
</comment>
<dbReference type="OrthoDB" id="20900at2759"/>
<evidence type="ECO:0000256" key="1">
    <source>
        <dbReference type="ARBA" id="ARBA00004123"/>
    </source>
</evidence>
<dbReference type="InterPro" id="IPR011989">
    <property type="entry name" value="ARM-like"/>
</dbReference>
<dbReference type="Proteomes" id="UP000694569">
    <property type="component" value="Unplaced"/>
</dbReference>
<keyword evidence="17" id="KW-1185">Reference proteome</keyword>
<dbReference type="InterPro" id="IPR016024">
    <property type="entry name" value="ARM-type_fold"/>
</dbReference>
<organism evidence="16 17">
    <name type="scientific">Leptobrachium leishanense</name>
    <name type="common">Leishan spiny toad</name>
    <dbReference type="NCBI Taxonomy" id="445787"/>
    <lineage>
        <taxon>Eukaryota</taxon>
        <taxon>Metazoa</taxon>
        <taxon>Chordata</taxon>
        <taxon>Craniata</taxon>
        <taxon>Vertebrata</taxon>
        <taxon>Euteleostomi</taxon>
        <taxon>Amphibia</taxon>
        <taxon>Batrachia</taxon>
        <taxon>Anura</taxon>
        <taxon>Pelobatoidea</taxon>
        <taxon>Megophryidae</taxon>
        <taxon>Leptobrachium</taxon>
    </lineage>
</organism>
<evidence type="ECO:0000256" key="9">
    <source>
        <dbReference type="ARBA" id="ARBA00023163"/>
    </source>
</evidence>
<dbReference type="GO" id="GO:0005634">
    <property type="term" value="C:nucleus"/>
    <property type="evidence" value="ECO:0007669"/>
    <property type="project" value="UniProtKB-SubCell"/>
</dbReference>
<feature type="compositionally biased region" description="Pro residues" evidence="13">
    <location>
        <begin position="948"/>
        <end position="964"/>
    </location>
</feature>
<dbReference type="InterPro" id="IPR012980">
    <property type="entry name" value="PELP1_middle"/>
</dbReference>
<reference evidence="16" key="1">
    <citation type="submission" date="2025-08" db="UniProtKB">
        <authorList>
            <consortium name="Ensembl"/>
        </authorList>
    </citation>
    <scope>IDENTIFICATION</scope>
</reference>
<dbReference type="Pfam" id="PF08167">
    <property type="entry name" value="RIX1"/>
    <property type="match status" value="1"/>
</dbReference>
<dbReference type="InterPro" id="IPR012583">
    <property type="entry name" value="RIX1_N"/>
</dbReference>
<dbReference type="GeneTree" id="ENSGT00940000167512"/>
<dbReference type="Pfam" id="PF08166">
    <property type="entry name" value="PELP1_HEAT"/>
    <property type="match status" value="2"/>
</dbReference>
<proteinExistence type="inferred from homology"/>
<dbReference type="SUPFAM" id="SSF48371">
    <property type="entry name" value="ARM repeat"/>
    <property type="match status" value="1"/>
</dbReference>
<feature type="compositionally biased region" description="Acidic residues" evidence="13">
    <location>
        <begin position="878"/>
        <end position="899"/>
    </location>
</feature>
<comment type="similarity">
    <text evidence="3">Belongs to the RIX1/PELP1 family.</text>
</comment>
<feature type="domain" description="PELP1 middle" evidence="14">
    <location>
        <begin position="533"/>
        <end position="601"/>
    </location>
</feature>
<evidence type="ECO:0000313" key="16">
    <source>
        <dbReference type="Ensembl" id="ENSLLEP00000016194.1"/>
    </source>
</evidence>
<evidence type="ECO:0000256" key="2">
    <source>
        <dbReference type="ARBA" id="ARBA00004496"/>
    </source>
</evidence>
<keyword evidence="7" id="KW-0677">Repeat</keyword>
<sequence length="1050" mass="114512">MTRPAGGKMAASACVGQRMMETVVTGLLERDLSEGELGEAIRGLREHGALRVEGSVAALSGLLSSCNSRLVSPSTRVEGLSLLSLVVEESPTDVFHQHCVSWIRSVLQVIQSQDPPRVVSFAVFVLRSLLAHSSALPELSREISTNLIPGLLTSLLGLRNQCLIPALEGIRSCLISYPRACGSLRGKLTTFLLSLLDVENLEIQELACQCFSLLPSLGSGFSQGVKHTENWERQIQSVLCSLHSVFRQLYQSAETDSTRYEGPGTELELPRLEDDGTHSVLQLVRRLTALGQCVGLLLRQPFPAPVRVPVSDLLSFVCRVINVSPKNLSWQGEESVKLLLLPRVHGIVLDILEATITACGPRLLPYSSVICRLFPQLLSAWGAMRGAAGTIAGQERPFSSLRVSVYRVLEKWLSVCGVSSGVLQGPVHHSDILLAHLFSDITPPSDTVKMSGFVQLGAKKQKVSEVGGTDFQGHRKKQLSANIDLCAAALRVLCSIVLHCGSVIKEDTHRRLQEFSIPLLIRLQQGTESSLGPYVSSDCRKELYHLLLCLTLTPSPRLPAPLHCAIRVFSGGMVEESVQVSLFCAEAIAICRALIHPRGPSLQHPLPLQGPRPPAVTGDAPIQRTPAPATTFPVLPPSNHLPPRPSALPIEPAVATAEPSPPQEETFGGRPRHAVFIHFEKEEPSDVEISLESDSDDSVVIVPEGLLSKSAPKPEPSPPAIKPPQEETAEVPPPPVLPSVPSVSTAPPPAPPPACTGPPPAPLPLPVPEVPVQPMPEGSMTVININSSDDEGEDEEEDEEEEEMYDDEEEEFYDDEEEEDLEGLDEEDYEEDEEGLTEEEEEEDLEEGEDEEEEGEDEEDEEGDMAEEMQIGPAPVEIQEDTEPVEPEEPVLQEPELEEGPPRLSPVQEDDGGDTGLLMLVESEEKEIPQEEEPQEKVSLPEPEVNRSPPPPPVLTPPPPPVLPPETDENEGLHLQSEPEEEPVVTPVTEDTVQDKEVVMEEEEAEEEDEKKLEAEKIEEIEEKIADAETMLADFVDCPPDDDKPMESAT</sequence>
<dbReference type="AlphaFoldDB" id="A0A8C5ML02"/>
<keyword evidence="12" id="KW-0175">Coiled coil</keyword>
<evidence type="ECO:0000256" key="7">
    <source>
        <dbReference type="ARBA" id="ARBA00022737"/>
    </source>
</evidence>
<keyword evidence="9" id="KW-0804">Transcription</keyword>
<keyword evidence="6" id="KW-0678">Repressor</keyword>
<evidence type="ECO:0000256" key="6">
    <source>
        <dbReference type="ARBA" id="ARBA00022491"/>
    </source>
</evidence>
<dbReference type="Gene3D" id="1.25.10.10">
    <property type="entry name" value="Leucine-rich Repeat Variant"/>
    <property type="match status" value="1"/>
</dbReference>
<dbReference type="PANTHER" id="PTHR34105:SF1">
    <property type="entry name" value="PROLINE-, GLUTAMIC ACID- AND LEUCINE-RICH PROTEIN 1"/>
    <property type="match status" value="1"/>
</dbReference>
<reference evidence="16" key="2">
    <citation type="submission" date="2025-09" db="UniProtKB">
        <authorList>
            <consortium name="Ensembl"/>
        </authorList>
    </citation>
    <scope>IDENTIFICATION</scope>
</reference>
<dbReference type="GO" id="GO:0005737">
    <property type="term" value="C:cytoplasm"/>
    <property type="evidence" value="ECO:0007669"/>
    <property type="project" value="UniProtKB-SubCell"/>
</dbReference>
<evidence type="ECO:0000256" key="5">
    <source>
        <dbReference type="ARBA" id="ARBA00022490"/>
    </source>
</evidence>
<keyword evidence="5" id="KW-0963">Cytoplasm</keyword>
<keyword evidence="8" id="KW-0010">Activator</keyword>
<accession>A0A8C5ML02</accession>
<evidence type="ECO:0000256" key="8">
    <source>
        <dbReference type="ARBA" id="ARBA00023159"/>
    </source>
</evidence>
<evidence type="ECO:0000256" key="11">
    <source>
        <dbReference type="ARBA" id="ARBA00030054"/>
    </source>
</evidence>
<feature type="compositionally biased region" description="Acidic residues" evidence="13">
    <location>
        <begin position="922"/>
        <end position="934"/>
    </location>
</feature>
<evidence type="ECO:0000256" key="10">
    <source>
        <dbReference type="ARBA" id="ARBA00023242"/>
    </source>
</evidence>
<feature type="compositionally biased region" description="Acidic residues" evidence="13">
    <location>
        <begin position="788"/>
        <end position="867"/>
    </location>
</feature>
<evidence type="ECO:0000256" key="12">
    <source>
        <dbReference type="SAM" id="Coils"/>
    </source>
</evidence>
<evidence type="ECO:0000256" key="4">
    <source>
        <dbReference type="ARBA" id="ARBA00018417"/>
    </source>
</evidence>
<feature type="region of interest" description="Disordered" evidence="13">
    <location>
        <begin position="707"/>
        <end position="993"/>
    </location>
</feature>
<evidence type="ECO:0000256" key="3">
    <source>
        <dbReference type="ARBA" id="ARBA00010511"/>
    </source>
</evidence>
<dbReference type="GO" id="GO:0006364">
    <property type="term" value="P:rRNA processing"/>
    <property type="evidence" value="ECO:0007669"/>
    <property type="project" value="TreeGrafter"/>
</dbReference>
<dbReference type="Ensembl" id="ENSLLET00000016814.1">
    <property type="protein sequence ID" value="ENSLLEP00000016194.1"/>
    <property type="gene ID" value="ENSLLEG00000010319.1"/>
</dbReference>
<feature type="domain" description="PELP1 middle" evidence="14">
    <location>
        <begin position="397"/>
        <end position="457"/>
    </location>
</feature>
<protein>
    <recommendedName>
        <fullName evidence="4">Proline-, glutamic acid- and leucine-rich protein 1</fullName>
    </recommendedName>
    <alternativeName>
        <fullName evidence="11">Modulator of non-genomic activity of estrogen receptor</fullName>
    </alternativeName>
</protein>
<dbReference type="PANTHER" id="PTHR34105">
    <property type="entry name" value="PROLINE-, GLUTAMIC ACID- AND LEUCINE-RICH PROTEIN 1"/>
    <property type="match status" value="1"/>
</dbReference>
<evidence type="ECO:0000256" key="13">
    <source>
        <dbReference type="SAM" id="MobiDB-lite"/>
    </source>
</evidence>